<gene>
    <name evidence="1" type="ORF">IDF66_19735</name>
</gene>
<dbReference type="Pfam" id="PF06108">
    <property type="entry name" value="DUF952"/>
    <property type="match status" value="1"/>
</dbReference>
<organism evidence="1 2">
    <name type="scientific">Gordonia hankookensis</name>
    <dbReference type="NCBI Taxonomy" id="589403"/>
    <lineage>
        <taxon>Bacteria</taxon>
        <taxon>Bacillati</taxon>
        <taxon>Actinomycetota</taxon>
        <taxon>Actinomycetes</taxon>
        <taxon>Mycobacteriales</taxon>
        <taxon>Gordoniaceae</taxon>
        <taxon>Gordonia</taxon>
    </lineage>
</organism>
<keyword evidence="2" id="KW-1185">Reference proteome</keyword>
<sequence>MTGPDEPHVAVDDDRPRLLVHLCTRDEWDTARHAGHREPPSLADAGFVHLSDPGQVHLPANRLFAGHDDLVLLVVDSTRLDAPVVWEPGMPDDPEGMRFPHLYGALPAHAVVEVRTYRPDGTGTFLPPSI</sequence>
<proteinExistence type="predicted"/>
<dbReference type="RefSeq" id="WP_190268394.1">
    <property type="nucleotide sequence ID" value="NZ_BAABAD010000004.1"/>
</dbReference>
<dbReference type="EMBL" id="JACWMS010000004">
    <property type="protein sequence ID" value="MBD1321817.1"/>
    <property type="molecule type" value="Genomic_DNA"/>
</dbReference>
<accession>A0ABR7WGC1</accession>
<evidence type="ECO:0000313" key="1">
    <source>
        <dbReference type="EMBL" id="MBD1321817.1"/>
    </source>
</evidence>
<protein>
    <submittedName>
        <fullName evidence="1">DUF952 domain-containing protein</fullName>
    </submittedName>
</protein>
<dbReference type="SUPFAM" id="SSF56399">
    <property type="entry name" value="ADP-ribosylation"/>
    <property type="match status" value="1"/>
</dbReference>
<name>A0ABR7WGC1_9ACTN</name>
<dbReference type="Gene3D" id="3.20.170.20">
    <property type="entry name" value="Protein of unknown function DUF952"/>
    <property type="match status" value="1"/>
</dbReference>
<comment type="caution">
    <text evidence="1">The sequence shown here is derived from an EMBL/GenBank/DDBJ whole genome shotgun (WGS) entry which is preliminary data.</text>
</comment>
<evidence type="ECO:0000313" key="2">
    <source>
        <dbReference type="Proteomes" id="UP000602395"/>
    </source>
</evidence>
<dbReference type="Proteomes" id="UP000602395">
    <property type="component" value="Unassembled WGS sequence"/>
</dbReference>
<dbReference type="PANTHER" id="PTHR34129:SF1">
    <property type="entry name" value="DUF952 DOMAIN-CONTAINING PROTEIN"/>
    <property type="match status" value="1"/>
</dbReference>
<dbReference type="InterPro" id="IPR009297">
    <property type="entry name" value="DUF952"/>
</dbReference>
<reference evidence="1 2" key="1">
    <citation type="submission" date="2020-09" db="EMBL/GenBank/DDBJ databases">
        <title>Novel species in genus Gordonia.</title>
        <authorList>
            <person name="Zhang G."/>
        </authorList>
    </citation>
    <scope>NUCLEOTIDE SEQUENCE [LARGE SCALE GENOMIC DNA]</scope>
    <source>
        <strain evidence="1 2">ON-33</strain>
    </source>
</reference>
<dbReference type="PANTHER" id="PTHR34129">
    <property type="entry name" value="BLR1139 PROTEIN"/>
    <property type="match status" value="1"/>
</dbReference>